<dbReference type="GO" id="GO:0015074">
    <property type="term" value="P:DNA integration"/>
    <property type="evidence" value="ECO:0007669"/>
    <property type="project" value="InterPro"/>
</dbReference>
<evidence type="ECO:0000313" key="3">
    <source>
        <dbReference type="Proteomes" id="UP000323856"/>
    </source>
</evidence>
<dbReference type="GO" id="GO:0003676">
    <property type="term" value="F:nucleic acid binding"/>
    <property type="evidence" value="ECO:0007669"/>
    <property type="project" value="InterPro"/>
</dbReference>
<dbReference type="SUPFAM" id="SSF53098">
    <property type="entry name" value="Ribonuclease H-like"/>
    <property type="match status" value="1"/>
</dbReference>
<sequence>MKSNQPIDPRIRLAISQWPNDAPRGAVTTFCEEHQISRKTFYKLRAIVRDEGQAAVLEPRSRRPKTSPTKISDELRAQALAVRAALEASGLDHGPISVHDKMHGLGFGAPAIASLARIFREENVARAAPNKRPRSAYRRFVYPAPNACWQLDATEYVLTGGRKCVIFQLQDDHSRLAVATHAARSENSEDALAVMRKGIDAHGVPQRLLSDNGAALNPSRRGWVGQLVAYATSLGVEAITGKPGRPTTQGKNERFHQTLFKWLDKQPFANSLEQLQEQVDRFDAIYNTERPHQGLPGRMTPQQAWDTTVVAEAPRPDTDALARTGLPVIDEIIEANPAAEIVTAYARQMDVQMKAEGAIETLTAPVVEAGAEEKIRGSVKDPGERGQRKLKTYSNGTLKLGETMFFVTKRMGSRVLNVDWDPENILISTMEGELIADFPRPAAGTKYVGIDRATVSFQNADKR</sequence>
<dbReference type="InterPro" id="IPR001584">
    <property type="entry name" value="Integrase_cat-core"/>
</dbReference>
<dbReference type="Gene3D" id="3.30.420.10">
    <property type="entry name" value="Ribonuclease H-like superfamily/Ribonuclease H"/>
    <property type="match status" value="1"/>
</dbReference>
<accession>A0A5B0DR96</accession>
<protein>
    <submittedName>
        <fullName evidence="2">Transposase family protein</fullName>
    </submittedName>
</protein>
<name>A0A5B0DR96_9MICC</name>
<proteinExistence type="predicted"/>
<dbReference type="EMBL" id="VOBL01000049">
    <property type="protein sequence ID" value="KAA0969314.1"/>
    <property type="molecule type" value="Genomic_DNA"/>
</dbReference>
<reference evidence="2 3" key="1">
    <citation type="submission" date="2019-07" db="EMBL/GenBank/DDBJ databases">
        <title>Analysis of the biochemical properties, biological activity and biotechnological potential of siderophores and biosurfactants produced by Antarctic psychrotolerant bacteria.</title>
        <authorList>
            <person name="Styczynski M."/>
            <person name="Krucon T."/>
            <person name="Decewicz P."/>
            <person name="Dziewit L."/>
        </authorList>
    </citation>
    <scope>NUCLEOTIDE SEQUENCE [LARGE SCALE GENOMIC DNA]</scope>
    <source>
        <strain evidence="2 3">ANT_H27</strain>
    </source>
</reference>
<dbReference type="Pfam" id="PF13683">
    <property type="entry name" value="rve_3"/>
    <property type="match status" value="1"/>
</dbReference>
<organism evidence="2 3">
    <name type="scientific">Paeniglutamicibacter gangotriensis</name>
    <dbReference type="NCBI Taxonomy" id="254787"/>
    <lineage>
        <taxon>Bacteria</taxon>
        <taxon>Bacillati</taxon>
        <taxon>Actinomycetota</taxon>
        <taxon>Actinomycetes</taxon>
        <taxon>Micrococcales</taxon>
        <taxon>Micrococcaceae</taxon>
        <taxon>Paeniglutamicibacter</taxon>
    </lineage>
</organism>
<dbReference type="PROSITE" id="PS50994">
    <property type="entry name" value="INTEGRASE"/>
    <property type="match status" value="1"/>
</dbReference>
<evidence type="ECO:0000259" key="1">
    <source>
        <dbReference type="PROSITE" id="PS50994"/>
    </source>
</evidence>
<dbReference type="AlphaFoldDB" id="A0A5B0DR96"/>
<comment type="caution">
    <text evidence="2">The sequence shown here is derived from an EMBL/GenBank/DDBJ whole genome shotgun (WGS) entry which is preliminary data.</text>
</comment>
<gene>
    <name evidence="2" type="ORF">FQ154_20605</name>
</gene>
<dbReference type="PANTHER" id="PTHR35004">
    <property type="entry name" value="TRANSPOSASE RV3428C-RELATED"/>
    <property type="match status" value="1"/>
</dbReference>
<dbReference type="Proteomes" id="UP000323856">
    <property type="component" value="Unassembled WGS sequence"/>
</dbReference>
<dbReference type="PANTHER" id="PTHR35004:SF7">
    <property type="entry name" value="INTEGRASE PROTEIN"/>
    <property type="match status" value="1"/>
</dbReference>
<evidence type="ECO:0000313" key="2">
    <source>
        <dbReference type="EMBL" id="KAA0969314.1"/>
    </source>
</evidence>
<dbReference type="InterPro" id="IPR036397">
    <property type="entry name" value="RNaseH_sf"/>
</dbReference>
<dbReference type="InterPro" id="IPR012337">
    <property type="entry name" value="RNaseH-like_sf"/>
</dbReference>
<feature type="domain" description="Integrase catalytic" evidence="1">
    <location>
        <begin position="141"/>
        <end position="309"/>
    </location>
</feature>